<keyword evidence="1" id="KW-0547">Nucleotide-binding</keyword>
<evidence type="ECO:0000256" key="2">
    <source>
        <dbReference type="ARBA" id="ARBA00022840"/>
    </source>
</evidence>
<name>A0A8C5PUX1_9ANUR</name>
<dbReference type="InterPro" id="IPR027417">
    <property type="entry name" value="P-loop_NTPase"/>
</dbReference>
<dbReference type="OrthoDB" id="1664597at2759"/>
<evidence type="ECO:0000313" key="4">
    <source>
        <dbReference type="Proteomes" id="UP000694569"/>
    </source>
</evidence>
<dbReference type="Ensembl" id="ENSLLET00000029433.1">
    <property type="protein sequence ID" value="ENSLLEP00000028326.1"/>
    <property type="gene ID" value="ENSLLEG00000017991.1"/>
</dbReference>
<protein>
    <submittedName>
        <fullName evidence="3">Uncharacterized protein</fullName>
    </submittedName>
</protein>
<sequence length="133" mass="15096">RCPYGLRTLCDATKNIKVIMAINRIDILDSALLRPGQIDRKIEFPPPNEEAQLMPGASGAEVKGVSEHPRVRFAFELELFRKFKFKLEHEPNSMLVDGSQKFGIRVPSKRAYMLDICHKRCMGVRVVPWGTGN</sequence>
<dbReference type="InterPro" id="IPR050221">
    <property type="entry name" value="26S_Proteasome_ATPase"/>
</dbReference>
<dbReference type="AlphaFoldDB" id="A0A8C5PUX1"/>
<reference evidence="3" key="2">
    <citation type="submission" date="2025-09" db="UniProtKB">
        <authorList>
            <consortium name="Ensembl"/>
        </authorList>
    </citation>
    <scope>IDENTIFICATION</scope>
</reference>
<reference evidence="3" key="1">
    <citation type="submission" date="2025-08" db="UniProtKB">
        <authorList>
            <consortium name="Ensembl"/>
        </authorList>
    </citation>
    <scope>IDENTIFICATION</scope>
</reference>
<dbReference type="Gene3D" id="3.40.50.300">
    <property type="entry name" value="P-loop containing nucleotide triphosphate hydrolases"/>
    <property type="match status" value="1"/>
</dbReference>
<dbReference type="PANTHER" id="PTHR23073">
    <property type="entry name" value="26S PROTEASOME REGULATORY SUBUNIT"/>
    <property type="match status" value="1"/>
</dbReference>
<evidence type="ECO:0000256" key="1">
    <source>
        <dbReference type="ARBA" id="ARBA00022741"/>
    </source>
</evidence>
<dbReference type="SUPFAM" id="SSF52540">
    <property type="entry name" value="P-loop containing nucleoside triphosphate hydrolases"/>
    <property type="match status" value="1"/>
</dbReference>
<dbReference type="Proteomes" id="UP000694569">
    <property type="component" value="Unplaced"/>
</dbReference>
<accession>A0A8C5PUX1</accession>
<evidence type="ECO:0000313" key="3">
    <source>
        <dbReference type="Ensembl" id="ENSLLEP00000028326.1"/>
    </source>
</evidence>
<proteinExistence type="predicted"/>
<organism evidence="3 4">
    <name type="scientific">Leptobrachium leishanense</name>
    <name type="common">Leishan spiny toad</name>
    <dbReference type="NCBI Taxonomy" id="445787"/>
    <lineage>
        <taxon>Eukaryota</taxon>
        <taxon>Metazoa</taxon>
        <taxon>Chordata</taxon>
        <taxon>Craniata</taxon>
        <taxon>Vertebrata</taxon>
        <taxon>Euteleostomi</taxon>
        <taxon>Amphibia</taxon>
        <taxon>Batrachia</taxon>
        <taxon>Anura</taxon>
        <taxon>Pelobatoidea</taxon>
        <taxon>Megophryidae</taxon>
        <taxon>Leptobrachium</taxon>
    </lineage>
</organism>
<dbReference type="GO" id="GO:0005524">
    <property type="term" value="F:ATP binding"/>
    <property type="evidence" value="ECO:0007669"/>
    <property type="project" value="UniProtKB-KW"/>
</dbReference>
<keyword evidence="2" id="KW-0067">ATP-binding</keyword>
<keyword evidence="4" id="KW-1185">Reference proteome</keyword>